<accession>A0A5B2VKY9</accession>
<keyword evidence="4" id="KW-1185">Reference proteome</keyword>
<dbReference type="PANTHER" id="PTHR33824:SF7">
    <property type="entry name" value="POLYKETIDE CYCLASE_DEHYDRASE AND LIPID TRANSPORT SUPERFAMILY PROTEIN"/>
    <property type="match status" value="1"/>
</dbReference>
<dbReference type="InterPro" id="IPR047137">
    <property type="entry name" value="ORF3"/>
</dbReference>
<proteinExistence type="inferred from homology"/>
<sequence length="254" mass="27879">MQGFSGNNRNYSIMNHHNALLNGHGQPSAGALYDSSNILNVSREGRVASIVAGSLMASTALGQMGRHPFSSLFKLAVGSYLLYRGLSGNCPVSAAIEDRVGRHTQAINIRTSLHIGKPKEEVYAFWRQLGNLPLFMRHLEKVEERDSLHSRWMANGPGGVGSVEWEAEIVKEEAGRLLGWRSIAGSQVATAGRVTFEDAPDGGTYMKVMITYRPPAGHVGTGLAWLLNAAFERIIEEDIERFKVFMETGEIVHE</sequence>
<dbReference type="Gene3D" id="3.30.530.20">
    <property type="match status" value="1"/>
</dbReference>
<dbReference type="InterPro" id="IPR005031">
    <property type="entry name" value="COQ10_START"/>
</dbReference>
<feature type="domain" description="Coenzyme Q-binding protein COQ10 START" evidence="2">
    <location>
        <begin position="116"/>
        <end position="242"/>
    </location>
</feature>
<reference evidence="3 4" key="1">
    <citation type="submission" date="2019-09" db="EMBL/GenBank/DDBJ databases">
        <title>Chitinophaga ginsengihumi sp. nov., isolated from soil of ginseng rhizosphere.</title>
        <authorList>
            <person name="Lee J."/>
        </authorList>
    </citation>
    <scope>NUCLEOTIDE SEQUENCE [LARGE SCALE GENOMIC DNA]</scope>
    <source>
        <strain evidence="3 4">BN140078</strain>
    </source>
</reference>
<dbReference type="Pfam" id="PF03364">
    <property type="entry name" value="Polyketide_cyc"/>
    <property type="match status" value="1"/>
</dbReference>
<dbReference type="PANTHER" id="PTHR33824">
    <property type="entry name" value="POLYKETIDE CYCLASE/DEHYDRASE AND LIPID TRANSPORT SUPERFAMILY PROTEIN"/>
    <property type="match status" value="1"/>
</dbReference>
<protein>
    <submittedName>
        <fullName evidence="3">DUF2892 domain-containing protein</fullName>
    </submittedName>
</protein>
<evidence type="ECO:0000259" key="2">
    <source>
        <dbReference type="Pfam" id="PF03364"/>
    </source>
</evidence>
<comment type="similarity">
    <text evidence="1">Belongs to the ribosome association toxin RatA family.</text>
</comment>
<evidence type="ECO:0000313" key="4">
    <source>
        <dbReference type="Proteomes" id="UP000324611"/>
    </source>
</evidence>
<reference evidence="3 4" key="2">
    <citation type="submission" date="2019-09" db="EMBL/GenBank/DDBJ databases">
        <authorList>
            <person name="Jin C."/>
        </authorList>
    </citation>
    <scope>NUCLEOTIDE SEQUENCE [LARGE SCALE GENOMIC DNA]</scope>
    <source>
        <strain evidence="3 4">BN140078</strain>
    </source>
</reference>
<dbReference type="InterPro" id="IPR023393">
    <property type="entry name" value="START-like_dom_sf"/>
</dbReference>
<dbReference type="SUPFAM" id="SSF55961">
    <property type="entry name" value="Bet v1-like"/>
    <property type="match status" value="1"/>
</dbReference>
<evidence type="ECO:0000256" key="1">
    <source>
        <dbReference type="ARBA" id="ARBA00008918"/>
    </source>
</evidence>
<evidence type="ECO:0000313" key="3">
    <source>
        <dbReference type="EMBL" id="KAA2239761.1"/>
    </source>
</evidence>
<dbReference type="CDD" id="cd07817">
    <property type="entry name" value="SRPBCC_8"/>
    <property type="match status" value="1"/>
</dbReference>
<dbReference type="EMBL" id="VUOC01000004">
    <property type="protein sequence ID" value="KAA2239761.1"/>
    <property type="molecule type" value="Genomic_DNA"/>
</dbReference>
<dbReference type="AlphaFoldDB" id="A0A5B2VKY9"/>
<name>A0A5B2VKY9_9BACT</name>
<comment type="caution">
    <text evidence="3">The sequence shown here is derived from an EMBL/GenBank/DDBJ whole genome shotgun (WGS) entry which is preliminary data.</text>
</comment>
<gene>
    <name evidence="3" type="ORF">F0L74_26585</name>
</gene>
<organism evidence="3 4">
    <name type="scientific">Chitinophaga agrisoli</name>
    <dbReference type="NCBI Taxonomy" id="2607653"/>
    <lineage>
        <taxon>Bacteria</taxon>
        <taxon>Pseudomonadati</taxon>
        <taxon>Bacteroidota</taxon>
        <taxon>Chitinophagia</taxon>
        <taxon>Chitinophagales</taxon>
        <taxon>Chitinophagaceae</taxon>
        <taxon>Chitinophaga</taxon>
    </lineage>
</organism>
<dbReference type="Proteomes" id="UP000324611">
    <property type="component" value="Unassembled WGS sequence"/>
</dbReference>